<evidence type="ECO:0000313" key="3">
    <source>
        <dbReference type="EMBL" id="MEN3749787.1"/>
    </source>
</evidence>
<sequence>MLQPRLALAALLLAPVTALPVPAAAQTVAKPVKIDKARIDRMLAAMVKDKRAVGVSAMVWQGGRERYFGAAGLADREANRPMTRDTLVQIFSMTKPVTGVALMQLWEQGKFGLDDPVSRYIPEFADARVYAGKDAAGVPLYRPAARPMTIRDLLRHTGGLTYGGDDNPVDALFRTADPLNLDNDLATLTKRIAGLPLAFDPGTQWRYSASVDIQGRLVEIFSGQTLEAYVRQHVFDPLGMKDSGWTQPADRFGRLAIGYEKTKDGALVRLPEERVKANNFAGHRLTMGGAGIVAPIDDYMRFARMLLNHGTLDGARALKPSTVRLMSTDQLDPRITERYWLPNKGAVGFGFDFAVRVSPPKSAEEARGAVGEFFWDGALSTLFWVDPANDLAAVFFVQRFPFDGTLHHDIREAVYGAGYQGPPGD</sequence>
<dbReference type="RefSeq" id="WP_346248838.1">
    <property type="nucleotide sequence ID" value="NZ_JBDIZK010000017.1"/>
</dbReference>
<evidence type="ECO:0000313" key="4">
    <source>
        <dbReference type="Proteomes" id="UP001427805"/>
    </source>
</evidence>
<organism evidence="3 4">
    <name type="scientific">Sphingomonas rustica</name>
    <dbReference type="NCBI Taxonomy" id="3103142"/>
    <lineage>
        <taxon>Bacteria</taxon>
        <taxon>Pseudomonadati</taxon>
        <taxon>Pseudomonadota</taxon>
        <taxon>Alphaproteobacteria</taxon>
        <taxon>Sphingomonadales</taxon>
        <taxon>Sphingomonadaceae</taxon>
        <taxon>Sphingomonas</taxon>
    </lineage>
</organism>
<dbReference type="InterPro" id="IPR001466">
    <property type="entry name" value="Beta-lactam-related"/>
</dbReference>
<dbReference type="SUPFAM" id="SSF56601">
    <property type="entry name" value="beta-lactamase/transpeptidase-like"/>
    <property type="match status" value="1"/>
</dbReference>
<accession>A0ABV0BHF6</accession>
<dbReference type="PANTHER" id="PTHR43283:SF3">
    <property type="entry name" value="BETA-LACTAMASE FAMILY PROTEIN (AFU_ORTHOLOGUE AFUA_5G07500)"/>
    <property type="match status" value="1"/>
</dbReference>
<proteinExistence type="predicted"/>
<dbReference type="EC" id="3.1.1.103" evidence="3"/>
<dbReference type="PANTHER" id="PTHR43283">
    <property type="entry name" value="BETA-LACTAMASE-RELATED"/>
    <property type="match status" value="1"/>
</dbReference>
<feature type="domain" description="Beta-lactamase-related" evidence="2">
    <location>
        <begin position="39"/>
        <end position="405"/>
    </location>
</feature>
<evidence type="ECO:0000256" key="1">
    <source>
        <dbReference type="SAM" id="SignalP"/>
    </source>
</evidence>
<keyword evidence="3" id="KW-0378">Hydrolase</keyword>
<name>A0ABV0BHF6_9SPHN</name>
<dbReference type="Proteomes" id="UP001427805">
    <property type="component" value="Unassembled WGS sequence"/>
</dbReference>
<dbReference type="InterPro" id="IPR050789">
    <property type="entry name" value="Diverse_Enzym_Activities"/>
</dbReference>
<dbReference type="InterPro" id="IPR012338">
    <property type="entry name" value="Beta-lactam/transpept-like"/>
</dbReference>
<evidence type="ECO:0000259" key="2">
    <source>
        <dbReference type="Pfam" id="PF00144"/>
    </source>
</evidence>
<keyword evidence="1" id="KW-0732">Signal</keyword>
<dbReference type="EMBL" id="JBDIZK010000017">
    <property type="protein sequence ID" value="MEN3749787.1"/>
    <property type="molecule type" value="Genomic_DNA"/>
</dbReference>
<protein>
    <submittedName>
        <fullName evidence="3">Serine hydrolase domain-containing protein</fullName>
        <ecNumber evidence="3">3.1.1.103</ecNumber>
    </submittedName>
</protein>
<comment type="caution">
    <text evidence="3">The sequence shown here is derived from an EMBL/GenBank/DDBJ whole genome shotgun (WGS) entry which is preliminary data.</text>
</comment>
<feature type="chain" id="PRO_5045177562" evidence="1">
    <location>
        <begin position="26"/>
        <end position="425"/>
    </location>
</feature>
<reference evidence="3 4" key="1">
    <citation type="submission" date="2024-05" db="EMBL/GenBank/DDBJ databases">
        <title>Sphingomonas sp. HF-S3 16S ribosomal RNA gene Genome sequencing and assembly.</title>
        <authorList>
            <person name="Lee H."/>
        </authorList>
    </citation>
    <scope>NUCLEOTIDE SEQUENCE [LARGE SCALE GENOMIC DNA]</scope>
    <source>
        <strain evidence="3 4">HF-S3</strain>
    </source>
</reference>
<feature type="signal peptide" evidence="1">
    <location>
        <begin position="1"/>
        <end position="25"/>
    </location>
</feature>
<keyword evidence="4" id="KW-1185">Reference proteome</keyword>
<gene>
    <name evidence="3" type="ORF">TPR58_21630</name>
</gene>
<dbReference type="Pfam" id="PF00144">
    <property type="entry name" value="Beta-lactamase"/>
    <property type="match status" value="1"/>
</dbReference>
<dbReference type="GO" id="GO:0016787">
    <property type="term" value="F:hydrolase activity"/>
    <property type="evidence" value="ECO:0007669"/>
    <property type="project" value="UniProtKB-KW"/>
</dbReference>
<dbReference type="Gene3D" id="3.40.710.10">
    <property type="entry name" value="DD-peptidase/beta-lactamase superfamily"/>
    <property type="match status" value="1"/>
</dbReference>